<proteinExistence type="predicted"/>
<name>A0A2T0L9W6_9BACL</name>
<keyword evidence="3" id="KW-1185">Reference proteome</keyword>
<keyword evidence="1" id="KW-0812">Transmembrane</keyword>
<dbReference type="EMBL" id="PVNE01000051">
    <property type="protein sequence ID" value="PRX38530.1"/>
    <property type="molecule type" value="Genomic_DNA"/>
</dbReference>
<sequence length="118" mass="13600">MLRDVFSIYLLHIGKILLIGITMVLPLLLVHTAASAVFAFYVDDSVYANMFSFFFYVIVLWLIQVPYIHLFKQETSGEEVRLIEMYRVFFQCFFPVLLVGIGYGLLVVLGLTLLIIRV</sequence>
<keyword evidence="1" id="KW-0472">Membrane</keyword>
<dbReference type="Proteomes" id="UP000237797">
    <property type="component" value="Unassembled WGS sequence"/>
</dbReference>
<evidence type="ECO:0000313" key="3">
    <source>
        <dbReference type="Proteomes" id="UP000237797"/>
    </source>
</evidence>
<feature type="transmembrane region" description="Helical" evidence="1">
    <location>
        <begin position="53"/>
        <end position="71"/>
    </location>
</feature>
<reference evidence="2 3" key="1">
    <citation type="submission" date="2018-03" db="EMBL/GenBank/DDBJ databases">
        <title>Genomic Encyclopedia of Archaeal and Bacterial Type Strains, Phase II (KMG-II): from individual species to whole genera.</title>
        <authorList>
            <person name="Goeker M."/>
        </authorList>
    </citation>
    <scope>NUCLEOTIDE SEQUENCE [LARGE SCALE GENOMIC DNA]</scope>
    <source>
        <strain evidence="2 3">DSM 44946</strain>
    </source>
</reference>
<feature type="transmembrane region" description="Helical" evidence="1">
    <location>
        <begin position="92"/>
        <end position="116"/>
    </location>
</feature>
<evidence type="ECO:0000313" key="2">
    <source>
        <dbReference type="EMBL" id="PRX38530.1"/>
    </source>
</evidence>
<organism evidence="2 3">
    <name type="scientific">Planifilum fimeticola</name>
    <dbReference type="NCBI Taxonomy" id="201975"/>
    <lineage>
        <taxon>Bacteria</taxon>
        <taxon>Bacillati</taxon>
        <taxon>Bacillota</taxon>
        <taxon>Bacilli</taxon>
        <taxon>Bacillales</taxon>
        <taxon>Thermoactinomycetaceae</taxon>
        <taxon>Planifilum</taxon>
    </lineage>
</organism>
<gene>
    <name evidence="2" type="ORF">CLV97_1514</name>
</gene>
<dbReference type="RefSeq" id="WP_106346784.1">
    <property type="nucleotide sequence ID" value="NZ_PVNE01000051.1"/>
</dbReference>
<dbReference type="AlphaFoldDB" id="A0A2T0L9W6"/>
<comment type="caution">
    <text evidence="2">The sequence shown here is derived from an EMBL/GenBank/DDBJ whole genome shotgun (WGS) entry which is preliminary data.</text>
</comment>
<keyword evidence="1" id="KW-1133">Transmembrane helix</keyword>
<protein>
    <submittedName>
        <fullName evidence="2">Uncharacterized protein</fullName>
    </submittedName>
</protein>
<evidence type="ECO:0000256" key="1">
    <source>
        <dbReference type="SAM" id="Phobius"/>
    </source>
</evidence>
<feature type="transmembrane region" description="Helical" evidence="1">
    <location>
        <begin position="16"/>
        <end position="41"/>
    </location>
</feature>
<accession>A0A2T0L9W6</accession>